<keyword evidence="4" id="KW-1185">Reference proteome</keyword>
<evidence type="ECO:0000259" key="2">
    <source>
        <dbReference type="Pfam" id="PF00089"/>
    </source>
</evidence>
<accession>A0A8X6G4Z4</accession>
<name>A0A8X6G4Z4_TRICU</name>
<dbReference type="OrthoDB" id="6380398at2759"/>
<feature type="compositionally biased region" description="Polar residues" evidence="1">
    <location>
        <begin position="234"/>
        <end position="249"/>
    </location>
</feature>
<dbReference type="GO" id="GO:0006508">
    <property type="term" value="P:proteolysis"/>
    <property type="evidence" value="ECO:0007669"/>
    <property type="project" value="InterPro"/>
</dbReference>
<feature type="compositionally biased region" description="Low complexity" evidence="1">
    <location>
        <begin position="1246"/>
        <end position="1267"/>
    </location>
</feature>
<feature type="region of interest" description="Disordered" evidence="1">
    <location>
        <begin position="935"/>
        <end position="961"/>
    </location>
</feature>
<reference evidence="3" key="1">
    <citation type="submission" date="2020-07" db="EMBL/GenBank/DDBJ databases">
        <title>Multicomponent nature underlies the extraordinary mechanical properties of spider dragline silk.</title>
        <authorList>
            <person name="Kono N."/>
            <person name="Nakamura H."/>
            <person name="Mori M."/>
            <person name="Yoshida Y."/>
            <person name="Ohtoshi R."/>
            <person name="Malay A.D."/>
            <person name="Moran D.A.P."/>
            <person name="Tomita M."/>
            <person name="Numata K."/>
            <person name="Arakawa K."/>
        </authorList>
    </citation>
    <scope>NUCLEOTIDE SEQUENCE</scope>
</reference>
<feature type="region of interest" description="Disordered" evidence="1">
    <location>
        <begin position="234"/>
        <end position="309"/>
    </location>
</feature>
<feature type="compositionally biased region" description="Low complexity" evidence="1">
    <location>
        <begin position="937"/>
        <end position="946"/>
    </location>
</feature>
<feature type="region of interest" description="Disordered" evidence="1">
    <location>
        <begin position="465"/>
        <end position="525"/>
    </location>
</feature>
<dbReference type="InterPro" id="IPR001254">
    <property type="entry name" value="Trypsin_dom"/>
</dbReference>
<dbReference type="GO" id="GO:0004252">
    <property type="term" value="F:serine-type endopeptidase activity"/>
    <property type="evidence" value="ECO:0007669"/>
    <property type="project" value="InterPro"/>
</dbReference>
<evidence type="ECO:0000313" key="3">
    <source>
        <dbReference type="EMBL" id="GFQ96880.1"/>
    </source>
</evidence>
<dbReference type="SUPFAM" id="SSF50494">
    <property type="entry name" value="Trypsin-like serine proteases"/>
    <property type="match status" value="1"/>
</dbReference>
<dbReference type="InterPro" id="IPR009003">
    <property type="entry name" value="Peptidase_S1_PA"/>
</dbReference>
<gene>
    <name evidence="3" type="primary">Sb_13</name>
    <name evidence="3" type="ORF">TNCT_397751</name>
</gene>
<evidence type="ECO:0000256" key="1">
    <source>
        <dbReference type="SAM" id="MobiDB-lite"/>
    </source>
</evidence>
<dbReference type="InterPro" id="IPR018114">
    <property type="entry name" value="TRYPSIN_HIS"/>
</dbReference>
<feature type="region of interest" description="Disordered" evidence="1">
    <location>
        <begin position="391"/>
        <end position="449"/>
    </location>
</feature>
<dbReference type="PANTHER" id="PTHR24258">
    <property type="entry name" value="SERINE PROTEASE-RELATED"/>
    <property type="match status" value="1"/>
</dbReference>
<dbReference type="PROSITE" id="PS00134">
    <property type="entry name" value="TRYPSIN_HIS"/>
    <property type="match status" value="1"/>
</dbReference>
<feature type="region of interest" description="Disordered" evidence="1">
    <location>
        <begin position="551"/>
        <end position="574"/>
    </location>
</feature>
<sequence length="1373" mass="150727">MYKGGVSLVASRNKPTIGQKQHCSQVGDTDHSGTLATQKEDGGRVIQPYSCRDPATKEEGVCMFSWNCQRSNGTHLTYCMDRFYFGSCCRLPPGVYIATPPSVSSNEVTETQKVKQHPSTQETTADSLFERWSTNSTTEDMKSTRVPAISMRTSTTKPTLVPATEFPPGLYTWRPNGQTKSTLAPIKAKPTKLFSTKPVFASSTIKFNATEKPHHPSISDSTDVVRLTTPNTKYSTTEASTIKSTAEPQSTSATSVSRRRTRPTRPYGSTYPKRKTRPTRPYLSKNSTHSKVTQRKTKPTRPMHLSTASVSETEKVVLTTRPTLGTWSNILDRTTRPFSWRKTTPATVSTRRTTPAIATKRTTPTISSTRSTASLIPTKVTLAALTRTTVSPSPSIVSSTTSRPTVRTTIGRKRTRPTRPHAVTSPALAPKTTQATKATKRPSTTTKATQKPNIEEIIEIITFPPFPGVTHKSTKHPATTTPEIRRTTTLRPKPTFTTPAVTGMSTTQSGTTTTEPQTQKIVPGQDYTKDSTVAHASTSEVTLLVTHHDEELDSSSTLNPDLELTTDQSEGTTEQWFTTTSDIKNNTFARNPIVPHRPVQVLYDEQGNEIVNQEHFEEAAAQSTSKTKSTATNGIFTTTASPFSTTKETFPAESDITFVEYKSESISEPIIANVFETSTPFSSSTSTYPDSKTEILTVKPTTTLENASFPSEVVLTGKNRTETYPVLFTKYYSKTTTTATPTVVVTTTTIATTESAKFQPSTVPEDALNHVENADSTTHFTASTPKDLVTTTEMPGFQTSSIAPSGEVVDSSISYDKIYFEDKTGSPTDEGIHHSTLIGEIKVPTLTTSSSNNNAETTEATIHGDHWLDDLYDYYDYYLDPFYDTFSQNGRNSTNTGPEFPYETVNNHKITSSPIGTADALIQEKTEGTNLVEVHSNTENSSETTTLISRPSAGSHKNRPKPFFPTIPNEIKIHSKVTPSSNQKKPILPIIPQERPPVQAIKRPSKPTPEIQPITESFKDSTTENFFEEHLELTTYPSITVNNYDSVKTTIVTIDNHRPPVQISAIANQTLLPHPIYKPVTNLVKGEGEKDFTADSTWDSSKFQTSATVFTTESTNETKTATVNVVDKETIDNFINDDIKTTNTNPINVPTISYPFPTIQDITRKHVGEYTTQTIFSSKEETTVTKEPSLVTKLEVTSQVSTPVEVVTDGSALFTETTFGESATNLVQKTDLTPTIGEQTTGSSMSETEPTTEDTISSSTTSIYDIETTTRKETTSSESKPGDTVTTTPPSTTTELMYETTELDLASADFHEVCGRPTPGPMGRIVGGGNSYFGEWPWVVSLRQWKKNAFLHKCGATLLNEFWAITAAHCVEK</sequence>
<feature type="compositionally biased region" description="Basic residues" evidence="1">
    <location>
        <begin position="292"/>
        <end position="301"/>
    </location>
</feature>
<proteinExistence type="predicted"/>
<dbReference type="Gene3D" id="2.40.10.10">
    <property type="entry name" value="Trypsin-like serine proteases"/>
    <property type="match status" value="1"/>
</dbReference>
<dbReference type="Pfam" id="PF00089">
    <property type="entry name" value="Trypsin"/>
    <property type="match status" value="1"/>
</dbReference>
<organism evidence="3 4">
    <name type="scientific">Trichonephila clavata</name>
    <name type="common">Joro spider</name>
    <name type="synonym">Nephila clavata</name>
    <dbReference type="NCBI Taxonomy" id="2740835"/>
    <lineage>
        <taxon>Eukaryota</taxon>
        <taxon>Metazoa</taxon>
        <taxon>Ecdysozoa</taxon>
        <taxon>Arthropoda</taxon>
        <taxon>Chelicerata</taxon>
        <taxon>Arachnida</taxon>
        <taxon>Araneae</taxon>
        <taxon>Araneomorphae</taxon>
        <taxon>Entelegynae</taxon>
        <taxon>Araneoidea</taxon>
        <taxon>Nephilidae</taxon>
        <taxon>Trichonephila</taxon>
    </lineage>
</organism>
<feature type="compositionally biased region" description="Basic residues" evidence="1">
    <location>
        <begin position="410"/>
        <end position="419"/>
    </location>
</feature>
<feature type="region of interest" description="Disordered" evidence="1">
    <location>
        <begin position="1233"/>
        <end position="1292"/>
    </location>
</feature>
<feature type="compositionally biased region" description="Low complexity" evidence="1">
    <location>
        <begin position="426"/>
        <end position="437"/>
    </location>
</feature>
<dbReference type="EMBL" id="BMAO01014755">
    <property type="protein sequence ID" value="GFQ96880.1"/>
    <property type="molecule type" value="Genomic_DNA"/>
</dbReference>
<feature type="domain" description="Peptidase S1" evidence="2">
    <location>
        <begin position="1325"/>
        <end position="1372"/>
    </location>
</feature>
<feature type="compositionally biased region" description="Low complexity" evidence="1">
    <location>
        <begin position="1276"/>
        <end position="1292"/>
    </location>
</feature>
<dbReference type="InterPro" id="IPR043504">
    <property type="entry name" value="Peptidase_S1_PA_chymotrypsin"/>
</dbReference>
<feature type="compositionally biased region" description="Polar residues" evidence="1">
    <location>
        <begin position="1233"/>
        <end position="1245"/>
    </location>
</feature>
<dbReference type="PANTHER" id="PTHR24258:SF116">
    <property type="entry name" value="FI16631P1-RELATED"/>
    <property type="match status" value="1"/>
</dbReference>
<feature type="compositionally biased region" description="Low complexity" evidence="1">
    <location>
        <begin position="477"/>
        <end position="519"/>
    </location>
</feature>
<protein>
    <submittedName>
        <fullName evidence="3">Serine proteinase stubble</fullName>
    </submittedName>
</protein>
<comment type="caution">
    <text evidence="3">The sequence shown here is derived from an EMBL/GenBank/DDBJ whole genome shotgun (WGS) entry which is preliminary data.</text>
</comment>
<feature type="compositionally biased region" description="Low complexity" evidence="1">
    <location>
        <begin position="391"/>
        <end position="409"/>
    </location>
</feature>
<evidence type="ECO:0000313" key="4">
    <source>
        <dbReference type="Proteomes" id="UP000887116"/>
    </source>
</evidence>
<dbReference type="Proteomes" id="UP000887116">
    <property type="component" value="Unassembled WGS sequence"/>
</dbReference>
<feature type="compositionally biased region" description="Polar residues" evidence="1">
    <location>
        <begin position="554"/>
        <end position="574"/>
    </location>
</feature>